<dbReference type="Gene3D" id="3.10.20.90">
    <property type="entry name" value="Phosphatidylinositol 3-kinase Catalytic Subunit, Chain A, domain 1"/>
    <property type="match status" value="1"/>
</dbReference>
<evidence type="ECO:0000313" key="4">
    <source>
        <dbReference type="EMBL" id="ANQ08372.1"/>
    </source>
</evidence>
<dbReference type="GO" id="GO:0036503">
    <property type="term" value="P:ERAD pathway"/>
    <property type="evidence" value="ECO:0007669"/>
    <property type="project" value="InterPro"/>
</dbReference>
<feature type="transmembrane region" description="Helical" evidence="2">
    <location>
        <begin position="174"/>
        <end position="198"/>
    </location>
</feature>
<dbReference type="InterPro" id="IPR029071">
    <property type="entry name" value="Ubiquitin-like_domsf"/>
</dbReference>
<organism evidence="4 5">
    <name type="scientific">Plasmodium coatneyi</name>
    <dbReference type="NCBI Taxonomy" id="208452"/>
    <lineage>
        <taxon>Eukaryota</taxon>
        <taxon>Sar</taxon>
        <taxon>Alveolata</taxon>
        <taxon>Apicomplexa</taxon>
        <taxon>Aconoidasida</taxon>
        <taxon>Haemosporida</taxon>
        <taxon>Plasmodiidae</taxon>
        <taxon>Plasmodium</taxon>
    </lineage>
</organism>
<evidence type="ECO:0000313" key="5">
    <source>
        <dbReference type="Proteomes" id="UP000092716"/>
    </source>
</evidence>
<dbReference type="PROSITE" id="PS50053">
    <property type="entry name" value="UBIQUITIN_2"/>
    <property type="match status" value="1"/>
</dbReference>
<dbReference type="Proteomes" id="UP000092716">
    <property type="component" value="Chromosome 9"/>
</dbReference>
<accession>A0A1B1E013</accession>
<dbReference type="AlphaFoldDB" id="A0A1B1E013"/>
<feature type="region of interest" description="Disordered" evidence="1">
    <location>
        <begin position="80"/>
        <end position="105"/>
    </location>
</feature>
<dbReference type="SUPFAM" id="SSF54236">
    <property type="entry name" value="Ubiquitin-like"/>
    <property type="match status" value="1"/>
</dbReference>
<dbReference type="PANTHER" id="PTHR14557:SF5">
    <property type="entry name" value="UBIQUITIN-LIKE DOMAIN-CONTAINING PROTEIN"/>
    <property type="match status" value="1"/>
</dbReference>
<dbReference type="VEuPathDB" id="PlasmoDB:PCOAH_00025850"/>
<dbReference type="KEGG" id="pcot:PCOAH_00025850"/>
<evidence type="ECO:0000256" key="1">
    <source>
        <dbReference type="SAM" id="MobiDB-lite"/>
    </source>
</evidence>
<reference evidence="5" key="1">
    <citation type="submission" date="2016-06" db="EMBL/GenBank/DDBJ databases">
        <title>First high quality genome sequence of Plasmodium coatneyi using continuous long reads from single molecule, real-time sequencing.</title>
        <authorList>
            <person name="Chien J.-T."/>
            <person name="Pakala S.B."/>
            <person name="Geraldo J.A."/>
            <person name="Lapp S.A."/>
            <person name="Barnwell J.W."/>
            <person name="Kissinger J.C."/>
            <person name="Galinski M.R."/>
            <person name="Humphrey J.C."/>
        </authorList>
    </citation>
    <scope>NUCLEOTIDE SEQUENCE [LARGE SCALE GENOMIC DNA]</scope>
    <source>
        <strain evidence="5">Hackeri</strain>
    </source>
</reference>
<evidence type="ECO:0000256" key="2">
    <source>
        <dbReference type="SAM" id="Phobius"/>
    </source>
</evidence>
<name>A0A1B1E013_9APIC</name>
<keyword evidence="2" id="KW-1133">Transmembrane helix</keyword>
<sequence length="246" mass="28160">MVTKPIKFIVLRPRGIPQNLELEVNCNEVIKNVKEKLFSEDLKKELNVRFIYMGKILDDKKRLEDYLSHYYKDLLFNGKPNSSGQESRKDGPGGTSGLSRDANVKNGGSCSKDSFLNIPITIHVKITEKSTTSRSDHLDGKNIHTTLAQFSLIMFVSLLWMYRYNYAETFPVFSSIVLCIFTVMIFSLLFYTYIILFFQVLFKVVAVTYHLVKQSTVRVLTYVNERKAKLFVRRQATGGGAAVKED</sequence>
<protein>
    <recommendedName>
        <fullName evidence="3">Ubiquitin-like domain-containing protein</fullName>
    </recommendedName>
</protein>
<gene>
    <name evidence="4" type="ORF">PCOAH_00025850</name>
</gene>
<evidence type="ECO:0000259" key="3">
    <source>
        <dbReference type="PROSITE" id="PS50053"/>
    </source>
</evidence>
<dbReference type="InterPro" id="IPR040352">
    <property type="entry name" value="TMUB1/2"/>
</dbReference>
<dbReference type="RefSeq" id="XP_019915067.1">
    <property type="nucleotide sequence ID" value="XM_020059390.1"/>
</dbReference>
<dbReference type="GeneID" id="30909313"/>
<dbReference type="InterPro" id="IPR000626">
    <property type="entry name" value="Ubiquitin-like_dom"/>
</dbReference>
<dbReference type="Pfam" id="PF00240">
    <property type="entry name" value="ubiquitin"/>
    <property type="match status" value="1"/>
</dbReference>
<feature type="domain" description="Ubiquitin-like" evidence="3">
    <location>
        <begin position="6"/>
        <end position="66"/>
    </location>
</feature>
<proteinExistence type="predicted"/>
<dbReference type="PANTHER" id="PTHR14557">
    <property type="entry name" value="PROTEIN C7ORF21"/>
    <property type="match status" value="1"/>
</dbReference>
<keyword evidence="5" id="KW-1185">Reference proteome</keyword>
<dbReference type="EMBL" id="CP016247">
    <property type="protein sequence ID" value="ANQ08372.1"/>
    <property type="molecule type" value="Genomic_DNA"/>
</dbReference>
<keyword evidence="2" id="KW-0472">Membrane</keyword>
<dbReference type="OrthoDB" id="376266at2759"/>
<keyword evidence="2" id="KW-0812">Transmembrane</keyword>